<dbReference type="RefSeq" id="WP_067878742.1">
    <property type="nucleotide sequence ID" value="NZ_JAAXOP010000012.1"/>
</dbReference>
<proteinExistence type="predicted"/>
<keyword evidence="3" id="KW-1185">Reference proteome</keyword>
<evidence type="ECO:0000313" key="2">
    <source>
        <dbReference type="EMBL" id="NKY52458.1"/>
    </source>
</evidence>
<reference evidence="2 3" key="1">
    <citation type="submission" date="2020-04" db="EMBL/GenBank/DDBJ databases">
        <title>MicrobeNet Type strains.</title>
        <authorList>
            <person name="Nicholson A.C."/>
        </authorList>
    </citation>
    <scope>NUCLEOTIDE SEQUENCE [LARGE SCALE GENOMIC DNA]</scope>
    <source>
        <strain evidence="2 3">JCM 12354</strain>
    </source>
</reference>
<comment type="caution">
    <text evidence="2">The sequence shown here is derived from an EMBL/GenBank/DDBJ whole genome shotgun (WGS) entry which is preliminary data.</text>
</comment>
<protein>
    <submittedName>
        <fullName evidence="2">Uncharacterized protein</fullName>
    </submittedName>
</protein>
<dbReference type="AlphaFoldDB" id="A0A846Y5A4"/>
<accession>A0A846Y5A4</accession>
<feature type="region of interest" description="Disordered" evidence="1">
    <location>
        <begin position="171"/>
        <end position="196"/>
    </location>
</feature>
<sequence length="196" mass="20990">MTAIAQQMVAILGVVIGAGATYAATMITERTKWRRSQAARWDDKRLAAYNDYAQVLRRYSDVAFRLSAARGYQTISQPLDPDVGASRLAGLPFRAGGLREAVMLLGSPTAVTAGRAWFDKLVQLGHIAQGREASHTEFAGLVVSIGIHRGAFYASARDDLGVTSGELPSSAFTRKPPSMITDGAASDRPDEGSEVF</sequence>
<gene>
    <name evidence="2" type="ORF">HGA08_19815</name>
</gene>
<organism evidence="2 3">
    <name type="scientific">Nocardia vermiculata</name>
    <dbReference type="NCBI Taxonomy" id="257274"/>
    <lineage>
        <taxon>Bacteria</taxon>
        <taxon>Bacillati</taxon>
        <taxon>Actinomycetota</taxon>
        <taxon>Actinomycetes</taxon>
        <taxon>Mycobacteriales</taxon>
        <taxon>Nocardiaceae</taxon>
        <taxon>Nocardia</taxon>
    </lineage>
</organism>
<name>A0A846Y5A4_9NOCA</name>
<dbReference type="Proteomes" id="UP000565711">
    <property type="component" value="Unassembled WGS sequence"/>
</dbReference>
<evidence type="ECO:0000313" key="3">
    <source>
        <dbReference type="Proteomes" id="UP000565711"/>
    </source>
</evidence>
<dbReference type="EMBL" id="JAAXOP010000012">
    <property type="protein sequence ID" value="NKY52458.1"/>
    <property type="molecule type" value="Genomic_DNA"/>
</dbReference>
<feature type="compositionally biased region" description="Basic and acidic residues" evidence="1">
    <location>
        <begin position="185"/>
        <end position="196"/>
    </location>
</feature>
<evidence type="ECO:0000256" key="1">
    <source>
        <dbReference type="SAM" id="MobiDB-lite"/>
    </source>
</evidence>